<dbReference type="Proteomes" id="UP000184130">
    <property type="component" value="Unassembled WGS sequence"/>
</dbReference>
<accession>A0A1M6S8Z4</accession>
<proteinExistence type="predicted"/>
<sequence length="610" mass="70539">MARTLSAASLSKYFEGGIYYDFLQYVKSDKELAFEIRVNDEVMIYCQKNLLLRISHRKNTSDNITMLNPRYYTNRKDGLTLSAQLREPADLQDMAKVKLYFEDAKALCKKYKSHDEFIVQQQYKADHSSFDEEFLAIDMEWAPDQAKIPVEYRVAKTKIDLLVVSNKPNEDGKHEVYLAEVKCGLGAVDGKSGIEDHVRMSQGIINNVYVRQALLQDVTSIIKQKTQLQLFEGSPIRYNFSERPKIMFILANSSEYDKLSFDRIIKNLGEVGHDIKVEYLASSKEIQPAKAHYGGDSEYRKACRLHQAWFRENVLKLKMGRNHSTRKGTNETAEEFEHRRTTETDIAILTNADAARLMNFVPEYHEEIGKALCEDRGKIPTDFGLMANMLRSEHVPWNVFVPMMTDLVAAAKCFSEILPHRDITTIFKWQIEYAPNTINDKTAFDVYIEYKTSRGDTGIIGIEVKYTEEGYSVGNKEFAMMQDPESAYSVTTRNSECFVNNDPLQFNNPDFIQLWRNHILGLAMLQQKKTKYLYFDSLTLYPSGNTHFHSTGSHIGVIEAYEELLTNKGKDTFHAITYEDFFKVLGRHYKSNRSLLWLKYLETRYINIIH</sequence>
<feature type="domain" description="PD-(D/E)XK nuclease-like" evidence="1">
    <location>
        <begin position="296"/>
        <end position="606"/>
    </location>
</feature>
<organism evidence="2 3">
    <name type="scientific">Xylanibacter ruminicola</name>
    <name type="common">Prevotella ruminicola</name>
    <dbReference type="NCBI Taxonomy" id="839"/>
    <lineage>
        <taxon>Bacteria</taxon>
        <taxon>Pseudomonadati</taxon>
        <taxon>Bacteroidota</taxon>
        <taxon>Bacteroidia</taxon>
        <taxon>Bacteroidales</taxon>
        <taxon>Prevotellaceae</taxon>
        <taxon>Xylanibacter</taxon>
    </lineage>
</organism>
<dbReference type="Pfam" id="PF20796">
    <property type="entry name" value="PDDEXK_13"/>
    <property type="match status" value="1"/>
</dbReference>
<reference evidence="2 3" key="1">
    <citation type="submission" date="2016-11" db="EMBL/GenBank/DDBJ databases">
        <authorList>
            <person name="Jaros S."/>
            <person name="Januszkiewicz K."/>
            <person name="Wedrychowicz H."/>
        </authorList>
    </citation>
    <scope>NUCLEOTIDE SEQUENCE [LARGE SCALE GENOMIC DNA]</scope>
    <source>
        <strain evidence="2 3">KHT3</strain>
    </source>
</reference>
<protein>
    <recommendedName>
        <fullName evidence="1">PD-(D/E)XK nuclease-like domain-containing protein</fullName>
    </recommendedName>
</protein>
<dbReference type="AlphaFoldDB" id="A0A1M6S8Z4"/>
<dbReference type="EMBL" id="FRBD01000003">
    <property type="protein sequence ID" value="SHK41169.1"/>
    <property type="molecule type" value="Genomic_DNA"/>
</dbReference>
<dbReference type="InterPro" id="IPR048822">
    <property type="entry name" value="PDDEXK_13"/>
</dbReference>
<dbReference type="OrthoDB" id="1060163at2"/>
<evidence type="ECO:0000313" key="2">
    <source>
        <dbReference type="EMBL" id="SHK41169.1"/>
    </source>
</evidence>
<evidence type="ECO:0000259" key="1">
    <source>
        <dbReference type="Pfam" id="PF20796"/>
    </source>
</evidence>
<name>A0A1M6S8Z4_XYLRU</name>
<dbReference type="RefSeq" id="WP_073204787.1">
    <property type="nucleotide sequence ID" value="NZ_FRBD01000003.1"/>
</dbReference>
<gene>
    <name evidence="2" type="ORF">SAMN05216463_10348</name>
</gene>
<evidence type="ECO:0000313" key="3">
    <source>
        <dbReference type="Proteomes" id="UP000184130"/>
    </source>
</evidence>